<evidence type="ECO:0000256" key="1">
    <source>
        <dbReference type="SAM" id="MobiDB-lite"/>
    </source>
</evidence>
<comment type="caution">
    <text evidence="2">The sequence shown here is derived from an EMBL/GenBank/DDBJ whole genome shotgun (WGS) entry which is preliminary data.</text>
</comment>
<proteinExistence type="predicted"/>
<accession>A0ABQ4ZFM1</accession>
<protein>
    <recommendedName>
        <fullName evidence="4">Reverse transcriptase domain-containing protein</fullName>
    </recommendedName>
</protein>
<dbReference type="PANTHER" id="PTHR24559:SF444">
    <property type="entry name" value="REVERSE TRANSCRIPTASE DOMAIN-CONTAINING PROTEIN"/>
    <property type="match status" value="1"/>
</dbReference>
<feature type="compositionally biased region" description="Basic and acidic residues" evidence="1">
    <location>
        <begin position="47"/>
        <end position="65"/>
    </location>
</feature>
<gene>
    <name evidence="2" type="ORF">Tco_0770383</name>
</gene>
<evidence type="ECO:0000313" key="3">
    <source>
        <dbReference type="Proteomes" id="UP001151760"/>
    </source>
</evidence>
<dbReference type="Proteomes" id="UP001151760">
    <property type="component" value="Unassembled WGS sequence"/>
</dbReference>
<dbReference type="PANTHER" id="PTHR24559">
    <property type="entry name" value="TRANSPOSON TY3-I GAG-POL POLYPROTEIN"/>
    <property type="match status" value="1"/>
</dbReference>
<organism evidence="2 3">
    <name type="scientific">Tanacetum coccineum</name>
    <dbReference type="NCBI Taxonomy" id="301880"/>
    <lineage>
        <taxon>Eukaryota</taxon>
        <taxon>Viridiplantae</taxon>
        <taxon>Streptophyta</taxon>
        <taxon>Embryophyta</taxon>
        <taxon>Tracheophyta</taxon>
        <taxon>Spermatophyta</taxon>
        <taxon>Magnoliopsida</taxon>
        <taxon>eudicotyledons</taxon>
        <taxon>Gunneridae</taxon>
        <taxon>Pentapetalae</taxon>
        <taxon>asterids</taxon>
        <taxon>campanulids</taxon>
        <taxon>Asterales</taxon>
        <taxon>Asteraceae</taxon>
        <taxon>Asteroideae</taxon>
        <taxon>Anthemideae</taxon>
        <taxon>Anthemidinae</taxon>
        <taxon>Tanacetum</taxon>
    </lineage>
</organism>
<feature type="compositionally biased region" description="Basic and acidic residues" evidence="1">
    <location>
        <begin position="80"/>
        <end position="104"/>
    </location>
</feature>
<sequence length="309" mass="35433">MINYGVVNVSNYAVVTNRETLRECRKIEEAHGPTPKGRVTHTRIRASKPEDVPEKEGTQVQEKHLPNKKRLRKAEPYLPSKRDVYPKDGSEGKYEPTKASEKNKPPEKVIVNDDYLDQPITIGGNLSMVCRTKLIKVLCKNANAFAWVPMDMTGIPCFLAEHQLKTYPHIDPRVQKKRSIARDRRKVVKEEVVEWLKYGIVKRVQYPTWVDNPVLVKKSDGSWTMYIDFKDLNKACPKDLYPLSEIDWKIESLMGFKYKCFFGHLSKAGGYHIQGIDSKDSGSICGQHGYHEHDRARLDTGYGRDIVDS</sequence>
<dbReference type="SUPFAM" id="SSF56672">
    <property type="entry name" value="DNA/RNA polymerases"/>
    <property type="match status" value="1"/>
</dbReference>
<reference evidence="2" key="2">
    <citation type="submission" date="2022-01" db="EMBL/GenBank/DDBJ databases">
        <authorList>
            <person name="Yamashiro T."/>
            <person name="Shiraishi A."/>
            <person name="Satake H."/>
            <person name="Nakayama K."/>
        </authorList>
    </citation>
    <scope>NUCLEOTIDE SEQUENCE</scope>
</reference>
<dbReference type="InterPro" id="IPR053134">
    <property type="entry name" value="RNA-dir_DNA_polymerase"/>
</dbReference>
<evidence type="ECO:0008006" key="4">
    <source>
        <dbReference type="Google" id="ProtNLM"/>
    </source>
</evidence>
<name>A0ABQ4ZFM1_9ASTR</name>
<keyword evidence="3" id="KW-1185">Reference proteome</keyword>
<dbReference type="EMBL" id="BQNB010011222">
    <property type="protein sequence ID" value="GJS87747.1"/>
    <property type="molecule type" value="Genomic_DNA"/>
</dbReference>
<reference evidence="2" key="1">
    <citation type="journal article" date="2022" name="Int. J. Mol. Sci.">
        <title>Draft Genome of Tanacetum Coccineum: Genomic Comparison of Closely Related Tanacetum-Family Plants.</title>
        <authorList>
            <person name="Yamashiro T."/>
            <person name="Shiraishi A."/>
            <person name="Nakayama K."/>
            <person name="Satake H."/>
        </authorList>
    </citation>
    <scope>NUCLEOTIDE SEQUENCE</scope>
</reference>
<evidence type="ECO:0000313" key="2">
    <source>
        <dbReference type="EMBL" id="GJS87747.1"/>
    </source>
</evidence>
<feature type="region of interest" description="Disordered" evidence="1">
    <location>
        <begin position="27"/>
        <end position="104"/>
    </location>
</feature>
<dbReference type="Gene3D" id="3.10.10.10">
    <property type="entry name" value="HIV Type 1 Reverse Transcriptase, subunit A, domain 1"/>
    <property type="match status" value="1"/>
</dbReference>
<dbReference type="InterPro" id="IPR043502">
    <property type="entry name" value="DNA/RNA_pol_sf"/>
</dbReference>